<evidence type="ECO:0000313" key="2">
    <source>
        <dbReference type="EMBL" id="KAF4950507.1"/>
    </source>
</evidence>
<dbReference type="EMBL" id="JABFAI010000207">
    <property type="protein sequence ID" value="KAF4950507.1"/>
    <property type="molecule type" value="Genomic_DNA"/>
</dbReference>
<dbReference type="AlphaFoldDB" id="A0A8H4WU72"/>
<protein>
    <submittedName>
        <fullName evidence="2">Uncharacterized protein</fullName>
    </submittedName>
</protein>
<dbReference type="OrthoDB" id="5038369at2759"/>
<name>A0A8H4WU72_9HYPO</name>
<feature type="compositionally biased region" description="Acidic residues" evidence="1">
    <location>
        <begin position="112"/>
        <end position="123"/>
    </location>
</feature>
<evidence type="ECO:0000313" key="3">
    <source>
        <dbReference type="Proteomes" id="UP000604273"/>
    </source>
</evidence>
<sequence length="474" mass="53880">MATTPRTRSKANETRPISEASLITPARSTTPESPITTPKKVKHKSSPVSLPTPPETKRKKTCRDSPVPLKLRKSSSTSRTVTRPETLNWLADLEDEDYDPPQSPTPASSGAVEEDETSEDEEEKVSKLKPKSFQYGSFTKSWQEIGQQRNFEFFQAYPHDEFSALCVDHFMQLAESWYSRRKSMVNHQVQKIVGAGLTHKPDFSKLALPVCDETWTVKSLQDFKVDLQKGISDASDRVKLNHIQILEATGERPICELGNQDYPLKCPLCTNYELPCKGKFIEVDKAHCRMDIAPYVPNSFYATLEKASRALPDCCHQNAFTILMGDKGRDYMECKECCYSQALPQHPLRLPKEYAIKVAGIRIPVKVRPERLCLNSKLGHVDVGGIHIIVDHCVGQPMIKFRSTQFSKAHEMHALDFHLEDEINMVELDLPEEHTNDQHESRDREAEFNELYWQEGVFNAIAHCSNIFDNCSCH</sequence>
<comment type="caution">
    <text evidence="2">The sequence shown here is derived from an EMBL/GenBank/DDBJ whole genome shotgun (WGS) entry which is preliminary data.</text>
</comment>
<reference evidence="2" key="2">
    <citation type="submission" date="2020-05" db="EMBL/GenBank/DDBJ databases">
        <authorList>
            <person name="Kim H.-S."/>
            <person name="Proctor R.H."/>
            <person name="Brown D.W."/>
        </authorList>
    </citation>
    <scope>NUCLEOTIDE SEQUENCE</scope>
    <source>
        <strain evidence="2">NRRL 45417</strain>
    </source>
</reference>
<organism evidence="2 3">
    <name type="scientific">Fusarium gaditjirri</name>
    <dbReference type="NCBI Taxonomy" id="282569"/>
    <lineage>
        <taxon>Eukaryota</taxon>
        <taxon>Fungi</taxon>
        <taxon>Dikarya</taxon>
        <taxon>Ascomycota</taxon>
        <taxon>Pezizomycotina</taxon>
        <taxon>Sordariomycetes</taxon>
        <taxon>Hypocreomycetidae</taxon>
        <taxon>Hypocreales</taxon>
        <taxon>Nectriaceae</taxon>
        <taxon>Fusarium</taxon>
        <taxon>Fusarium nisikadoi species complex</taxon>
    </lineage>
</organism>
<gene>
    <name evidence="2" type="ORF">FGADI_8153</name>
</gene>
<evidence type="ECO:0000256" key="1">
    <source>
        <dbReference type="SAM" id="MobiDB-lite"/>
    </source>
</evidence>
<feature type="region of interest" description="Disordered" evidence="1">
    <location>
        <begin position="1"/>
        <end position="127"/>
    </location>
</feature>
<accession>A0A8H4WU72</accession>
<feature type="compositionally biased region" description="Polar residues" evidence="1">
    <location>
        <begin position="26"/>
        <end position="36"/>
    </location>
</feature>
<reference evidence="2" key="1">
    <citation type="journal article" date="2020" name="BMC Genomics">
        <title>Correction to: Identification and distribution of gene clusters required for synthesis of sphingolipid metabolism inhibitors in diverse species of the filamentous fungus Fusarium.</title>
        <authorList>
            <person name="Kim H.S."/>
            <person name="Lohmar J.M."/>
            <person name="Busman M."/>
            <person name="Brown D.W."/>
            <person name="Naumann T.A."/>
            <person name="Divon H.H."/>
            <person name="Lysoe E."/>
            <person name="Uhlig S."/>
            <person name="Proctor R.H."/>
        </authorList>
    </citation>
    <scope>NUCLEOTIDE SEQUENCE</scope>
    <source>
        <strain evidence="2">NRRL 45417</strain>
    </source>
</reference>
<keyword evidence="3" id="KW-1185">Reference proteome</keyword>
<proteinExistence type="predicted"/>
<dbReference type="Proteomes" id="UP000604273">
    <property type="component" value="Unassembled WGS sequence"/>
</dbReference>